<evidence type="ECO:0000313" key="1">
    <source>
        <dbReference type="EMBL" id="KAG2834284.1"/>
    </source>
</evidence>
<name>A0A8T1AW93_9STRA</name>
<evidence type="ECO:0000313" key="3">
    <source>
        <dbReference type="EMBL" id="KAG2964528.1"/>
    </source>
</evidence>
<dbReference type="Proteomes" id="UP000774804">
    <property type="component" value="Unassembled WGS sequence"/>
</dbReference>
<gene>
    <name evidence="1" type="ORF">PC113_g20419</name>
    <name evidence="2" type="ORF">PC115_g20123</name>
    <name evidence="3" type="ORF">PC118_g20273</name>
</gene>
<dbReference type="Proteomes" id="UP000735874">
    <property type="component" value="Unassembled WGS sequence"/>
</dbReference>
<dbReference type="EMBL" id="RCMG01001173">
    <property type="protein sequence ID" value="KAG2834284.1"/>
    <property type="molecule type" value="Genomic_DNA"/>
</dbReference>
<dbReference type="EMBL" id="RCMI01001230">
    <property type="protein sequence ID" value="KAG2888246.1"/>
    <property type="molecule type" value="Genomic_DNA"/>
</dbReference>
<organism evidence="2 4">
    <name type="scientific">Phytophthora cactorum</name>
    <dbReference type="NCBI Taxonomy" id="29920"/>
    <lineage>
        <taxon>Eukaryota</taxon>
        <taxon>Sar</taxon>
        <taxon>Stramenopiles</taxon>
        <taxon>Oomycota</taxon>
        <taxon>Peronosporomycetes</taxon>
        <taxon>Peronosporales</taxon>
        <taxon>Peronosporaceae</taxon>
        <taxon>Phytophthora</taxon>
    </lineage>
</organism>
<dbReference type="VEuPathDB" id="FungiDB:PC110_g7186"/>
<evidence type="ECO:0000313" key="2">
    <source>
        <dbReference type="EMBL" id="KAG2888246.1"/>
    </source>
</evidence>
<protein>
    <recommendedName>
        <fullName evidence="5">HAT C-terminal dimerisation domain-containing protein</fullName>
    </recommendedName>
</protein>
<dbReference type="AlphaFoldDB" id="A0A8T1AW93"/>
<dbReference type="Proteomes" id="UP000697107">
    <property type="component" value="Unassembled WGS sequence"/>
</dbReference>
<accession>A0A8T1AW93</accession>
<evidence type="ECO:0008006" key="5">
    <source>
        <dbReference type="Google" id="ProtNLM"/>
    </source>
</evidence>
<reference evidence="2" key="1">
    <citation type="submission" date="2018-10" db="EMBL/GenBank/DDBJ databases">
        <title>Effector identification in a new, highly contiguous assembly of the strawberry crown rot pathogen Phytophthora cactorum.</title>
        <authorList>
            <person name="Armitage A.D."/>
            <person name="Nellist C.F."/>
            <person name="Bates H."/>
            <person name="Vickerstaff R.J."/>
            <person name="Harrison R.J."/>
        </authorList>
    </citation>
    <scope>NUCLEOTIDE SEQUENCE</scope>
    <source>
        <strain evidence="1">15-7</strain>
        <strain evidence="2">4032</strain>
        <strain evidence="3">P415</strain>
    </source>
</reference>
<sequence length="69" mass="7759">MQDARSATTKVQAGPNVAERFFSQAGMVLSPLRQAMAPTQLENIIFLKMNRRFWNMATVQAAGKQIRYA</sequence>
<evidence type="ECO:0000313" key="4">
    <source>
        <dbReference type="Proteomes" id="UP000774804"/>
    </source>
</evidence>
<comment type="caution">
    <text evidence="2">The sequence shown here is derived from an EMBL/GenBank/DDBJ whole genome shotgun (WGS) entry which is preliminary data.</text>
</comment>
<proteinExistence type="predicted"/>
<dbReference type="EMBL" id="RCML01001203">
    <property type="protein sequence ID" value="KAG2964528.1"/>
    <property type="molecule type" value="Genomic_DNA"/>
</dbReference>